<protein>
    <recommendedName>
        <fullName evidence="7">Heme O synthase</fullName>
    </recommendedName>
</protein>
<comment type="caution">
    <text evidence="9">The sequence shown here is derived from an EMBL/GenBank/DDBJ whole genome shotgun (WGS) entry which is preliminary data.</text>
</comment>
<organism evidence="9 10">
    <name type="scientific">Perkinsus olseni</name>
    <name type="common">Perkinsus atlanticus</name>
    <dbReference type="NCBI Taxonomy" id="32597"/>
    <lineage>
        <taxon>Eukaryota</taxon>
        <taxon>Sar</taxon>
        <taxon>Alveolata</taxon>
        <taxon>Perkinsozoa</taxon>
        <taxon>Perkinsea</taxon>
        <taxon>Perkinsida</taxon>
        <taxon>Perkinsidae</taxon>
        <taxon>Perkinsus</taxon>
    </lineage>
</organism>
<evidence type="ECO:0000256" key="8">
    <source>
        <dbReference type="SAM" id="Phobius"/>
    </source>
</evidence>
<keyword evidence="5" id="KW-0350">Heme biosynthesis</keyword>
<gene>
    <name evidence="9" type="primary">COX10</name>
    <name evidence="9" type="ORF">FOZ61_007409</name>
</gene>
<evidence type="ECO:0000256" key="2">
    <source>
        <dbReference type="ARBA" id="ARBA00022679"/>
    </source>
</evidence>
<feature type="transmembrane region" description="Helical" evidence="8">
    <location>
        <begin position="181"/>
        <end position="198"/>
    </location>
</feature>
<feature type="transmembrane region" description="Helical" evidence="8">
    <location>
        <begin position="339"/>
        <end position="358"/>
    </location>
</feature>
<keyword evidence="3 8" id="KW-0812">Transmembrane</keyword>
<dbReference type="OrthoDB" id="5211at2759"/>
<dbReference type="EMBL" id="JABAHT010000045">
    <property type="protein sequence ID" value="KAF4667957.1"/>
    <property type="molecule type" value="Genomic_DNA"/>
</dbReference>
<dbReference type="Proteomes" id="UP000570595">
    <property type="component" value="Unassembled WGS sequence"/>
</dbReference>
<evidence type="ECO:0000313" key="10">
    <source>
        <dbReference type="Proteomes" id="UP000570595"/>
    </source>
</evidence>
<evidence type="ECO:0000256" key="7">
    <source>
        <dbReference type="ARBA" id="ARBA00030253"/>
    </source>
</evidence>
<dbReference type="InterPro" id="IPR006369">
    <property type="entry name" value="Protohaem_IX_farnesylTrfase"/>
</dbReference>
<dbReference type="InterPro" id="IPR044878">
    <property type="entry name" value="UbiA_sf"/>
</dbReference>
<dbReference type="PANTHER" id="PTHR43448">
    <property type="entry name" value="PROTOHEME IX FARNESYLTRANSFERASE, MITOCHONDRIAL"/>
    <property type="match status" value="1"/>
</dbReference>
<keyword evidence="2 9" id="KW-0808">Transferase</keyword>
<comment type="subcellular location">
    <subcellularLocation>
        <location evidence="1">Membrane</location>
        <topology evidence="1">Multi-pass membrane protein</topology>
    </subcellularLocation>
</comment>
<reference evidence="9 10" key="1">
    <citation type="submission" date="2020-04" db="EMBL/GenBank/DDBJ databases">
        <title>Perkinsus olseni comparative genomics.</title>
        <authorList>
            <person name="Bogema D.R."/>
        </authorList>
    </citation>
    <scope>NUCLEOTIDE SEQUENCE [LARGE SCALE GENOMIC DNA]</scope>
    <source>
        <strain evidence="9">ATCC PRA-179</strain>
    </source>
</reference>
<dbReference type="GO" id="GO:0016020">
    <property type="term" value="C:membrane"/>
    <property type="evidence" value="ECO:0007669"/>
    <property type="project" value="UniProtKB-SubCell"/>
</dbReference>
<dbReference type="AlphaFoldDB" id="A0A7J6M917"/>
<evidence type="ECO:0000256" key="1">
    <source>
        <dbReference type="ARBA" id="ARBA00004141"/>
    </source>
</evidence>
<evidence type="ECO:0000256" key="3">
    <source>
        <dbReference type="ARBA" id="ARBA00022692"/>
    </source>
</evidence>
<feature type="transmembrane region" description="Helical" evidence="8">
    <location>
        <begin position="291"/>
        <end position="319"/>
    </location>
</feature>
<feature type="transmembrane region" description="Helical" evidence="8">
    <location>
        <begin position="109"/>
        <end position="133"/>
    </location>
</feature>
<sequence>MVIARRPSSVSLKNNTCNIITRTSTSRSTSNATSTTSLVGSRVTSDVVSLSAATGVVVADTAPDRINVKSIIRDYWKLSKGGLSVYAALSALPGYLVSCGLLDGISGVLLGSAGVFSGTLLCAASSQVINQMMEKGRDANMARTKNRPLPTGRITMAQAGMFAGVTCSVGTAILFNVGGPMPAVVALSTSALYTMVYTPMKVKSPYNTHVGSIAGSLPVLIGFSVAGVPLFGDLAPWTLFLLQTLWQFPHFYALAWLFRVDYSRAGYRMFPLTDETGHETAAMCRPYMMALAALPVAASALGVTSWMFAFSGMVPNLVYYRYGFARFSKSPSGASARRYFLHSVWYLGAMMGLFVLHAQRPHSKDEDKDLDGRGSWFSHEIDFADWRTEFRAKIEKKWCIHDWLKFDPTVARELCPPRPAGIFMSWLWIEPGYNDCGRDCSCNNHSASMPVGGLIDVFAILESKRPAKRALQAASDWLLNFCARPADRNSLPIVVDAFDLLSRNRAVSPGLAEAVGCWVTRECAQRRFPTRVSLDLLVAFAGVNQRHEGLLSLLSENLLVELARDGLGEIEISSLAGAYARLEYLDEEVMAAILKVLAERSTRLAWRTYAVVLHAMATLRYRPTEANPLSWGGRLSWLQARDYSAILWACGSLQWRVDERIRRRCLRDLGSSTREVTPIDICSILTAFAYDASEVELAEVINISVGKRYAPSAMLGRQLAAAMAVNSGVMNLLKLDSLRVVRMVLGTYERDKKDASSSGAEQEVRSILSRMGVLTEAEVAVGWYSVDVVITPSVDDGL</sequence>
<keyword evidence="6 8" id="KW-0472">Membrane</keyword>
<dbReference type="Gene3D" id="1.10.357.140">
    <property type="entry name" value="UbiA prenyltransferase"/>
    <property type="match status" value="1"/>
</dbReference>
<dbReference type="Pfam" id="PF01040">
    <property type="entry name" value="UbiA"/>
    <property type="match status" value="1"/>
</dbReference>
<keyword evidence="4 8" id="KW-1133">Transmembrane helix</keyword>
<dbReference type="PANTHER" id="PTHR43448:SF2">
    <property type="entry name" value="PROTOHEME IX FARNESYLTRANSFERASE, MITOCHONDRIAL"/>
    <property type="match status" value="1"/>
</dbReference>
<dbReference type="GO" id="GO:0006784">
    <property type="term" value="P:heme A biosynthetic process"/>
    <property type="evidence" value="ECO:0007669"/>
    <property type="project" value="TreeGrafter"/>
</dbReference>
<proteinExistence type="predicted"/>
<dbReference type="CDD" id="cd13957">
    <property type="entry name" value="PT_UbiA_Cox10"/>
    <property type="match status" value="1"/>
</dbReference>
<evidence type="ECO:0000256" key="4">
    <source>
        <dbReference type="ARBA" id="ARBA00022989"/>
    </source>
</evidence>
<dbReference type="GO" id="GO:0008495">
    <property type="term" value="F:protoheme IX farnesyltransferase activity"/>
    <property type="evidence" value="ECO:0007669"/>
    <property type="project" value="InterPro"/>
</dbReference>
<feature type="transmembrane region" description="Helical" evidence="8">
    <location>
        <begin position="210"/>
        <end position="231"/>
    </location>
</feature>
<feature type="transmembrane region" description="Helical" evidence="8">
    <location>
        <begin position="154"/>
        <end position="175"/>
    </location>
</feature>
<evidence type="ECO:0000313" key="9">
    <source>
        <dbReference type="EMBL" id="KAF4667957.1"/>
    </source>
</evidence>
<accession>A0A7J6M917</accession>
<evidence type="ECO:0000256" key="5">
    <source>
        <dbReference type="ARBA" id="ARBA00023133"/>
    </source>
</evidence>
<evidence type="ECO:0000256" key="6">
    <source>
        <dbReference type="ARBA" id="ARBA00023136"/>
    </source>
</evidence>
<dbReference type="InterPro" id="IPR000537">
    <property type="entry name" value="UbiA_prenyltransferase"/>
</dbReference>
<feature type="transmembrane region" description="Helical" evidence="8">
    <location>
        <begin position="83"/>
        <end position="103"/>
    </location>
</feature>
<name>A0A7J6M917_PEROL</name>
<dbReference type="GO" id="GO:0005739">
    <property type="term" value="C:mitochondrion"/>
    <property type="evidence" value="ECO:0007669"/>
    <property type="project" value="TreeGrafter"/>
</dbReference>